<evidence type="ECO:0000313" key="5">
    <source>
        <dbReference type="Proteomes" id="UP000627538"/>
    </source>
</evidence>
<comment type="caution">
    <text evidence="4">The sequence shown here is derived from an EMBL/GenBank/DDBJ whole genome shotgun (WGS) entry which is preliminary data.</text>
</comment>
<name>A0A8I0KP98_9ACTO</name>
<dbReference type="InterPro" id="IPR001126">
    <property type="entry name" value="UmuC"/>
</dbReference>
<dbReference type="InterPro" id="IPR043502">
    <property type="entry name" value="DNA/RNA_pol_sf"/>
</dbReference>
<accession>A0A8I0KP98</accession>
<protein>
    <recommendedName>
        <fullName evidence="3">UmuC domain-containing protein</fullName>
    </recommendedName>
</protein>
<evidence type="ECO:0000256" key="2">
    <source>
        <dbReference type="SAM" id="MobiDB-lite"/>
    </source>
</evidence>
<feature type="domain" description="UmuC" evidence="3">
    <location>
        <begin position="27"/>
        <end position="148"/>
    </location>
</feature>
<dbReference type="Gene3D" id="3.40.1170.60">
    <property type="match status" value="1"/>
</dbReference>
<dbReference type="GO" id="GO:0006281">
    <property type="term" value="P:DNA repair"/>
    <property type="evidence" value="ECO:0007669"/>
    <property type="project" value="InterPro"/>
</dbReference>
<dbReference type="InterPro" id="IPR050356">
    <property type="entry name" value="SulA_CellDiv_inhibitor"/>
</dbReference>
<dbReference type="RefSeq" id="WP_191070783.1">
    <property type="nucleotide sequence ID" value="NZ_CP060506.1"/>
</dbReference>
<dbReference type="SUPFAM" id="SSF56672">
    <property type="entry name" value="DNA/RNA polymerases"/>
    <property type="match status" value="1"/>
</dbReference>
<keyword evidence="5" id="KW-1185">Reference proteome</keyword>
<dbReference type="Proteomes" id="UP000627538">
    <property type="component" value="Unassembled WGS sequence"/>
</dbReference>
<evidence type="ECO:0000313" key="4">
    <source>
        <dbReference type="EMBL" id="MBD3688670.1"/>
    </source>
</evidence>
<organism evidence="4 5">
    <name type="scientific">Nanchangia anserum</name>
    <dbReference type="NCBI Taxonomy" id="2692125"/>
    <lineage>
        <taxon>Bacteria</taxon>
        <taxon>Bacillati</taxon>
        <taxon>Actinomycetota</taxon>
        <taxon>Actinomycetes</taxon>
        <taxon>Actinomycetales</taxon>
        <taxon>Actinomycetaceae</taxon>
        <taxon>Nanchangia</taxon>
    </lineage>
</organism>
<sequence>MAQRRLVVWVAHWALQIAQAGYPPDAPAALASGQTILDVSPVARRAGVRPRMRVRQARAILPHLALLPPDPDRSQRAFDRVLHALHELRWDVSAWRPGLAVAPLGRLSSDADEEQLMEQAGEVIAYHTGADASVGIADGTLAGIVAAHRGLRVAPDEQAAFLAPLPTTWLPLVYEAGPHRRDVAEFVDQLRQLGIRQLGDIRRLPAGSLAARFGAAGELVTLLARGEDWPLHGRACGDDDVARTRECDPPLRDSGQVVFLAKHLADDLLDDLSQRGLTLTRLRITCTFGLGEHRARTWVLDPPPRSRDIVTRVRWHVDEWLGEAGAVTGGVHALTLTALAVLPLAELTPSLWGDERSVLHTRRAHAAATHITRLVGSDGVTRLHRQGGFDPRSRVRPHPWDAPPPPLAPEDAPWRGAVCTPAPTLLWDTPRGVGVRDGAGNPVTIDEDGELSAPPAVLDRSIGASCPIGEAYGPYPVNGAWWRGHGDADTFRAYLIVRCEGDALLLVYRQGRWWHEGTYEDSIAVLR</sequence>
<dbReference type="PROSITE" id="PS50173">
    <property type="entry name" value="UMUC"/>
    <property type="match status" value="1"/>
</dbReference>
<proteinExistence type="predicted"/>
<dbReference type="Pfam" id="PF00817">
    <property type="entry name" value="IMS"/>
    <property type="match status" value="1"/>
</dbReference>
<dbReference type="EMBL" id="JACRUO010000001">
    <property type="protein sequence ID" value="MBD3688670.1"/>
    <property type="molecule type" value="Genomic_DNA"/>
</dbReference>
<dbReference type="PANTHER" id="PTHR35369">
    <property type="entry name" value="BLR3025 PROTEIN-RELATED"/>
    <property type="match status" value="1"/>
</dbReference>
<reference evidence="4 5" key="1">
    <citation type="submission" date="2020-08" db="EMBL/GenBank/DDBJ databases">
        <title>Winkia gen. nov., sp. nov., isolated from faeces of the Anser albifrons in China.</title>
        <authorList>
            <person name="Liu Q."/>
        </authorList>
    </citation>
    <scope>NUCLEOTIDE SEQUENCE [LARGE SCALE GENOMIC DNA]</scope>
    <source>
        <strain evidence="4 5">C62</strain>
    </source>
</reference>
<keyword evidence="1" id="KW-0227">DNA damage</keyword>
<dbReference type="AlphaFoldDB" id="A0A8I0KP98"/>
<gene>
    <name evidence="4" type="ORF">H8R10_00205</name>
</gene>
<evidence type="ECO:0000256" key="1">
    <source>
        <dbReference type="ARBA" id="ARBA00022763"/>
    </source>
</evidence>
<dbReference type="PANTHER" id="PTHR35369:SF2">
    <property type="entry name" value="BLR3025 PROTEIN"/>
    <property type="match status" value="1"/>
</dbReference>
<evidence type="ECO:0000259" key="3">
    <source>
        <dbReference type="PROSITE" id="PS50173"/>
    </source>
</evidence>
<feature type="region of interest" description="Disordered" evidence="2">
    <location>
        <begin position="387"/>
        <end position="412"/>
    </location>
</feature>